<dbReference type="AlphaFoldDB" id="A0A6G8Q012"/>
<reference evidence="6 7" key="1">
    <citation type="submission" date="2019-10" db="EMBL/GenBank/DDBJ databases">
        <title>Rubrobacter sp nov SCSIO 52915 isolated from a deep-sea sediment in the South China Sea.</title>
        <authorList>
            <person name="Chen R.W."/>
        </authorList>
    </citation>
    <scope>NUCLEOTIDE SEQUENCE [LARGE SCALE GENOMIC DNA]</scope>
    <source>
        <strain evidence="6 7">SCSIO 52915</strain>
    </source>
</reference>
<dbReference type="Gene3D" id="1.20.120.1630">
    <property type="match status" value="1"/>
</dbReference>
<keyword evidence="4 5" id="KW-0472">Membrane</keyword>
<evidence type="ECO:0000256" key="2">
    <source>
        <dbReference type="ARBA" id="ARBA00022692"/>
    </source>
</evidence>
<organism evidence="6 7">
    <name type="scientific">Rubrobacter marinus</name>
    <dbReference type="NCBI Taxonomy" id="2653852"/>
    <lineage>
        <taxon>Bacteria</taxon>
        <taxon>Bacillati</taxon>
        <taxon>Actinomycetota</taxon>
        <taxon>Rubrobacteria</taxon>
        <taxon>Rubrobacterales</taxon>
        <taxon>Rubrobacteraceae</taxon>
        <taxon>Rubrobacter</taxon>
    </lineage>
</organism>
<keyword evidence="3 5" id="KW-1133">Transmembrane helix</keyword>
<evidence type="ECO:0000256" key="5">
    <source>
        <dbReference type="SAM" id="Phobius"/>
    </source>
</evidence>
<dbReference type="InterPro" id="IPR007318">
    <property type="entry name" value="Phopholipid_MeTrfase"/>
</dbReference>
<sequence>MALAALTLYALYAARALGGRALLQLRRTGSTGIAGIKGRPGSVEWSGGVLFVAASLLFLAAPVLDLAGLLRPVAALDGPAGHALGFMLYFAGLAGPLVSQLVMGASWRVGVDQAEKTKLVTAGPFALVRNPIFSSTVAAFVGITLVLPNAAALVGLAAMFVSVETQVRMVEEPYPIRAHGAGYAAYASRAGRFVPGLGRLERGGTR</sequence>
<evidence type="ECO:0000313" key="6">
    <source>
        <dbReference type="EMBL" id="QIN79785.1"/>
    </source>
</evidence>
<keyword evidence="6" id="KW-0489">Methyltransferase</keyword>
<keyword evidence="6" id="KW-0808">Transferase</keyword>
<dbReference type="GO" id="GO:0032259">
    <property type="term" value="P:methylation"/>
    <property type="evidence" value="ECO:0007669"/>
    <property type="project" value="UniProtKB-KW"/>
</dbReference>
<accession>A0A6G8Q012</accession>
<feature type="transmembrane region" description="Helical" evidence="5">
    <location>
        <begin position="82"/>
        <end position="103"/>
    </location>
</feature>
<feature type="transmembrane region" description="Helical" evidence="5">
    <location>
        <begin position="49"/>
        <end position="70"/>
    </location>
</feature>
<protein>
    <submittedName>
        <fullName evidence="6">Isoprenylcysteine carboxylmethyltransferase family protein</fullName>
    </submittedName>
</protein>
<dbReference type="GO" id="GO:0008168">
    <property type="term" value="F:methyltransferase activity"/>
    <property type="evidence" value="ECO:0007669"/>
    <property type="project" value="UniProtKB-KW"/>
</dbReference>
<proteinExistence type="predicted"/>
<dbReference type="Proteomes" id="UP000502706">
    <property type="component" value="Chromosome"/>
</dbReference>
<name>A0A6G8Q012_9ACTN</name>
<evidence type="ECO:0000313" key="7">
    <source>
        <dbReference type="Proteomes" id="UP000502706"/>
    </source>
</evidence>
<dbReference type="EMBL" id="CP045121">
    <property type="protein sequence ID" value="QIN79785.1"/>
    <property type="molecule type" value="Genomic_DNA"/>
</dbReference>
<feature type="transmembrane region" description="Helical" evidence="5">
    <location>
        <begin position="137"/>
        <end position="161"/>
    </location>
</feature>
<evidence type="ECO:0000256" key="3">
    <source>
        <dbReference type="ARBA" id="ARBA00022989"/>
    </source>
</evidence>
<dbReference type="RefSeq" id="WP_166397458.1">
    <property type="nucleotide sequence ID" value="NZ_CP045121.1"/>
</dbReference>
<keyword evidence="7" id="KW-1185">Reference proteome</keyword>
<evidence type="ECO:0000256" key="1">
    <source>
        <dbReference type="ARBA" id="ARBA00004127"/>
    </source>
</evidence>
<dbReference type="GO" id="GO:0012505">
    <property type="term" value="C:endomembrane system"/>
    <property type="evidence" value="ECO:0007669"/>
    <property type="project" value="UniProtKB-SubCell"/>
</dbReference>
<gene>
    <name evidence="6" type="ORF">GBA65_16010</name>
</gene>
<comment type="subcellular location">
    <subcellularLocation>
        <location evidence="1">Endomembrane system</location>
        <topology evidence="1">Multi-pass membrane protein</topology>
    </subcellularLocation>
</comment>
<dbReference type="Pfam" id="PF04191">
    <property type="entry name" value="PEMT"/>
    <property type="match status" value="1"/>
</dbReference>
<dbReference type="KEGG" id="rmar:GBA65_16010"/>
<evidence type="ECO:0000256" key="4">
    <source>
        <dbReference type="ARBA" id="ARBA00023136"/>
    </source>
</evidence>
<keyword evidence="2 5" id="KW-0812">Transmembrane</keyword>